<name>A0A9W6Y153_9STRA</name>
<dbReference type="Gene3D" id="3.60.21.10">
    <property type="match status" value="1"/>
</dbReference>
<dbReference type="SUPFAM" id="SSF56300">
    <property type="entry name" value="Metallo-dependent phosphatases"/>
    <property type="match status" value="1"/>
</dbReference>
<reference evidence="2" key="1">
    <citation type="submission" date="2023-04" db="EMBL/GenBank/DDBJ databases">
        <title>Phytophthora fragariaefolia NBRC 109709.</title>
        <authorList>
            <person name="Ichikawa N."/>
            <person name="Sato H."/>
            <person name="Tonouchi N."/>
        </authorList>
    </citation>
    <scope>NUCLEOTIDE SEQUENCE</scope>
    <source>
        <strain evidence="2">NBRC 109709</strain>
    </source>
</reference>
<evidence type="ECO:0000256" key="1">
    <source>
        <dbReference type="SAM" id="MobiDB-lite"/>
    </source>
</evidence>
<protein>
    <submittedName>
        <fullName evidence="2">Unnamed protein product</fullName>
    </submittedName>
</protein>
<feature type="region of interest" description="Disordered" evidence="1">
    <location>
        <begin position="1"/>
        <end position="34"/>
    </location>
</feature>
<dbReference type="OrthoDB" id="42243at2759"/>
<dbReference type="InterPro" id="IPR029052">
    <property type="entry name" value="Metallo-depent_PP-like"/>
</dbReference>
<proteinExistence type="predicted"/>
<keyword evidence="3" id="KW-1185">Reference proteome</keyword>
<organism evidence="2 3">
    <name type="scientific">Phytophthora fragariaefolia</name>
    <dbReference type="NCBI Taxonomy" id="1490495"/>
    <lineage>
        <taxon>Eukaryota</taxon>
        <taxon>Sar</taxon>
        <taxon>Stramenopiles</taxon>
        <taxon>Oomycota</taxon>
        <taxon>Peronosporomycetes</taxon>
        <taxon>Peronosporales</taxon>
        <taxon>Peronosporaceae</taxon>
        <taxon>Phytophthora</taxon>
    </lineage>
</organism>
<sequence length="99" mass="10409">MTETTDPLPPTATDATPDQVPAANEALKPPAGDQSAKLVILSVNDVYDLVPNEHGHGGIAEFATLLERQKAALPEDVTLLVTLNGDFLSGSEMGEHFKG</sequence>
<comment type="caution">
    <text evidence="2">The sequence shown here is derived from an EMBL/GenBank/DDBJ whole genome shotgun (WGS) entry which is preliminary data.</text>
</comment>
<gene>
    <name evidence="2" type="ORF">Pfra01_002146100</name>
</gene>
<dbReference type="EMBL" id="BSXT01003087">
    <property type="protein sequence ID" value="GMF52424.1"/>
    <property type="molecule type" value="Genomic_DNA"/>
</dbReference>
<evidence type="ECO:0000313" key="3">
    <source>
        <dbReference type="Proteomes" id="UP001165121"/>
    </source>
</evidence>
<evidence type="ECO:0000313" key="2">
    <source>
        <dbReference type="EMBL" id="GMF52424.1"/>
    </source>
</evidence>
<accession>A0A9W6Y153</accession>
<dbReference type="AlphaFoldDB" id="A0A9W6Y153"/>
<dbReference type="Proteomes" id="UP001165121">
    <property type="component" value="Unassembled WGS sequence"/>
</dbReference>
<feature type="compositionally biased region" description="Low complexity" evidence="1">
    <location>
        <begin position="1"/>
        <end position="23"/>
    </location>
</feature>